<feature type="chain" id="PRO_5032406473" description="Ig-like domain-containing protein" evidence="1">
    <location>
        <begin position="22"/>
        <end position="287"/>
    </location>
</feature>
<dbReference type="EMBL" id="JACMRX010000006">
    <property type="protein sequence ID" value="KAF7987557.1"/>
    <property type="molecule type" value="Genomic_DNA"/>
</dbReference>
<organism evidence="3 4">
    <name type="scientific">Aphidius gifuensis</name>
    <name type="common">Parasitoid wasp</name>
    <dbReference type="NCBI Taxonomy" id="684658"/>
    <lineage>
        <taxon>Eukaryota</taxon>
        <taxon>Metazoa</taxon>
        <taxon>Ecdysozoa</taxon>
        <taxon>Arthropoda</taxon>
        <taxon>Hexapoda</taxon>
        <taxon>Insecta</taxon>
        <taxon>Pterygota</taxon>
        <taxon>Neoptera</taxon>
        <taxon>Endopterygota</taxon>
        <taxon>Hymenoptera</taxon>
        <taxon>Apocrita</taxon>
        <taxon>Ichneumonoidea</taxon>
        <taxon>Braconidae</taxon>
        <taxon>Aphidiinae</taxon>
        <taxon>Aphidius</taxon>
    </lineage>
</organism>
<dbReference type="Proteomes" id="UP000639338">
    <property type="component" value="Unassembled WGS sequence"/>
</dbReference>
<evidence type="ECO:0000256" key="1">
    <source>
        <dbReference type="SAM" id="SignalP"/>
    </source>
</evidence>
<dbReference type="PROSITE" id="PS50835">
    <property type="entry name" value="IG_LIKE"/>
    <property type="match status" value="1"/>
</dbReference>
<gene>
    <name evidence="3" type="ORF">HCN44_003319</name>
</gene>
<dbReference type="Pfam" id="PF07686">
    <property type="entry name" value="V-set"/>
    <property type="match status" value="1"/>
</dbReference>
<dbReference type="InterPro" id="IPR007110">
    <property type="entry name" value="Ig-like_dom"/>
</dbReference>
<dbReference type="InterPro" id="IPR013106">
    <property type="entry name" value="Ig_V-set"/>
</dbReference>
<evidence type="ECO:0000313" key="4">
    <source>
        <dbReference type="Proteomes" id="UP000639338"/>
    </source>
</evidence>
<proteinExistence type="predicted"/>
<name>A0A835CKT7_APHGI</name>
<feature type="signal peptide" evidence="1">
    <location>
        <begin position="1"/>
        <end position="21"/>
    </location>
</feature>
<dbReference type="SUPFAM" id="SSF48726">
    <property type="entry name" value="Immunoglobulin"/>
    <property type="match status" value="1"/>
</dbReference>
<feature type="domain" description="Ig-like" evidence="2">
    <location>
        <begin position="23"/>
        <end position="122"/>
    </location>
</feature>
<reference evidence="3 4" key="1">
    <citation type="submission" date="2020-08" db="EMBL/GenBank/DDBJ databases">
        <title>Aphidius gifuensis genome sequencing and assembly.</title>
        <authorList>
            <person name="Du Z."/>
        </authorList>
    </citation>
    <scope>NUCLEOTIDE SEQUENCE [LARGE SCALE GENOMIC DNA]</scope>
    <source>
        <strain evidence="3">YNYX2018</strain>
        <tissue evidence="3">Adults</tissue>
    </source>
</reference>
<dbReference type="OrthoDB" id="6333371at2759"/>
<dbReference type="FunFam" id="2.60.40.10:FF:000437">
    <property type="entry name" value="Beat-IIIc, isoform A"/>
    <property type="match status" value="1"/>
</dbReference>
<dbReference type="SMART" id="SM00409">
    <property type="entry name" value="IG"/>
    <property type="match status" value="1"/>
</dbReference>
<dbReference type="PANTHER" id="PTHR21261:SF6">
    <property type="entry name" value="BEATEN PATH IIA-RELATED"/>
    <property type="match status" value="1"/>
</dbReference>
<keyword evidence="1" id="KW-0732">Signal</keyword>
<dbReference type="InterPro" id="IPR013783">
    <property type="entry name" value="Ig-like_fold"/>
</dbReference>
<dbReference type="InterPro" id="IPR036179">
    <property type="entry name" value="Ig-like_dom_sf"/>
</dbReference>
<dbReference type="Gene3D" id="2.60.40.10">
    <property type="entry name" value="Immunoglobulins"/>
    <property type="match status" value="1"/>
</dbReference>
<accession>A0A835CKT7</accession>
<protein>
    <recommendedName>
        <fullName evidence="2">Ig-like domain-containing protein</fullName>
    </recommendedName>
</protein>
<dbReference type="PANTHER" id="PTHR21261">
    <property type="entry name" value="BEAT PROTEIN"/>
    <property type="match status" value="1"/>
</dbReference>
<keyword evidence="4" id="KW-1185">Reference proteome</keyword>
<evidence type="ECO:0000313" key="3">
    <source>
        <dbReference type="EMBL" id="KAF7987557.1"/>
    </source>
</evidence>
<evidence type="ECO:0000259" key="2">
    <source>
        <dbReference type="PROSITE" id="PS50835"/>
    </source>
</evidence>
<sequence>MGRLDWINLVVLFAIIAGVRCLRNVTLDVVPELVERGQQATLRCHYILDANELIYSLKWYRGTREFYRYSPSEHPATKKFNITGINVDDKNSNQSQVTITNVDFGLSGNFSCEVTVDEPTFSTEQAIKKITIVSLPSSRPVLASERSRYESGDILKANCSVPPSKPPVEFSFTLNNFPVGQTNARQEKIKSDYYVGSSNSAYMDDYELQLGELSIELKQSHFQNGQLNLRCIAQIPGIYRNVSDTSYLGTGLREPVPERVTLGGRSSTIYGSVLTIFCLCALQMLLR</sequence>
<dbReference type="InterPro" id="IPR003599">
    <property type="entry name" value="Ig_sub"/>
</dbReference>
<dbReference type="AlphaFoldDB" id="A0A835CKT7"/>
<comment type="caution">
    <text evidence="3">The sequence shown here is derived from an EMBL/GenBank/DDBJ whole genome shotgun (WGS) entry which is preliminary data.</text>
</comment>